<dbReference type="Proteomes" id="UP001161390">
    <property type="component" value="Unassembled WGS sequence"/>
</dbReference>
<comment type="caution">
    <text evidence="2">The sequence shown here is derived from an EMBL/GenBank/DDBJ whole genome shotgun (WGS) entry which is preliminary data.</text>
</comment>
<sequence>MTDLRSPNPAKSTARDYLRQSLNLVLAPAMWILSSIGFISDSARTASEFSDMSDNLLVPLGPAFSIWFPIFVGCIGYGIIQALPKHRTRALFRAVGWWTAAGFACVCGWALITAYAPDAAVQWGTALIFIPAVAALNIATIKFTRRADTLSGLERLFTWVPISLIAGWCSLAIFLNWTPITYDLFAGGEASLTSSLLILAAALGLIVWVCRAAQCNKIYVVPAIWGLGWLAARHLIAETDTPIIGIVALIGILLLMASALWKPHGAKPVYESRST</sequence>
<keyword evidence="1" id="KW-1133">Transmembrane helix</keyword>
<organism evidence="2 3">
    <name type="scientific">Algimonas porphyrae</name>
    <dbReference type="NCBI Taxonomy" id="1128113"/>
    <lineage>
        <taxon>Bacteria</taxon>
        <taxon>Pseudomonadati</taxon>
        <taxon>Pseudomonadota</taxon>
        <taxon>Alphaproteobacteria</taxon>
        <taxon>Maricaulales</taxon>
        <taxon>Robiginitomaculaceae</taxon>
        <taxon>Algimonas</taxon>
    </lineage>
</organism>
<name>A0ABQ5V143_9PROT</name>
<feature type="transmembrane region" description="Helical" evidence="1">
    <location>
        <begin position="123"/>
        <end position="144"/>
    </location>
</feature>
<proteinExistence type="predicted"/>
<keyword evidence="3" id="KW-1185">Reference proteome</keyword>
<keyword evidence="1" id="KW-0812">Transmembrane</keyword>
<evidence type="ECO:0000313" key="3">
    <source>
        <dbReference type="Proteomes" id="UP001161390"/>
    </source>
</evidence>
<gene>
    <name evidence="2" type="ORF">GCM10007854_22060</name>
</gene>
<feature type="transmembrane region" description="Helical" evidence="1">
    <location>
        <begin position="218"/>
        <end position="236"/>
    </location>
</feature>
<dbReference type="EMBL" id="BSNJ01000004">
    <property type="protein sequence ID" value="GLQ21251.1"/>
    <property type="molecule type" value="Genomic_DNA"/>
</dbReference>
<evidence type="ECO:0008006" key="4">
    <source>
        <dbReference type="Google" id="ProtNLM"/>
    </source>
</evidence>
<feature type="transmembrane region" description="Helical" evidence="1">
    <location>
        <begin position="190"/>
        <end position="211"/>
    </location>
</feature>
<evidence type="ECO:0000256" key="1">
    <source>
        <dbReference type="SAM" id="Phobius"/>
    </source>
</evidence>
<keyword evidence="1" id="KW-0472">Membrane</keyword>
<accession>A0ABQ5V143</accession>
<reference evidence="2" key="1">
    <citation type="journal article" date="2014" name="Int. J. Syst. Evol. Microbiol.">
        <title>Complete genome of a new Firmicutes species belonging to the dominant human colonic microbiota ('Ruminococcus bicirculans') reveals two chromosomes and a selective capacity to utilize plant glucans.</title>
        <authorList>
            <consortium name="NISC Comparative Sequencing Program"/>
            <person name="Wegmann U."/>
            <person name="Louis P."/>
            <person name="Goesmann A."/>
            <person name="Henrissat B."/>
            <person name="Duncan S.H."/>
            <person name="Flint H.J."/>
        </authorList>
    </citation>
    <scope>NUCLEOTIDE SEQUENCE</scope>
    <source>
        <strain evidence="2">NBRC 108216</strain>
    </source>
</reference>
<feature type="transmembrane region" description="Helical" evidence="1">
    <location>
        <begin position="21"/>
        <end position="40"/>
    </location>
</feature>
<protein>
    <recommendedName>
        <fullName evidence="4">Tryptophan-rich sensory protein</fullName>
    </recommendedName>
</protein>
<feature type="transmembrane region" description="Helical" evidence="1">
    <location>
        <begin position="95"/>
        <end position="117"/>
    </location>
</feature>
<feature type="transmembrane region" description="Helical" evidence="1">
    <location>
        <begin position="156"/>
        <end position="178"/>
    </location>
</feature>
<dbReference type="RefSeq" id="WP_284372599.1">
    <property type="nucleotide sequence ID" value="NZ_BSNJ01000004.1"/>
</dbReference>
<evidence type="ECO:0000313" key="2">
    <source>
        <dbReference type="EMBL" id="GLQ21251.1"/>
    </source>
</evidence>
<feature type="transmembrane region" description="Helical" evidence="1">
    <location>
        <begin position="242"/>
        <end position="261"/>
    </location>
</feature>
<feature type="transmembrane region" description="Helical" evidence="1">
    <location>
        <begin position="60"/>
        <end position="83"/>
    </location>
</feature>
<reference evidence="2" key="2">
    <citation type="submission" date="2023-01" db="EMBL/GenBank/DDBJ databases">
        <title>Draft genome sequence of Algimonas porphyrae strain NBRC 108216.</title>
        <authorList>
            <person name="Sun Q."/>
            <person name="Mori K."/>
        </authorList>
    </citation>
    <scope>NUCLEOTIDE SEQUENCE</scope>
    <source>
        <strain evidence="2">NBRC 108216</strain>
    </source>
</reference>